<dbReference type="STRING" id="1192034.CAP_1310"/>
<proteinExistence type="predicted"/>
<organism evidence="2 3">
    <name type="scientific">Chondromyces apiculatus DSM 436</name>
    <dbReference type="NCBI Taxonomy" id="1192034"/>
    <lineage>
        <taxon>Bacteria</taxon>
        <taxon>Pseudomonadati</taxon>
        <taxon>Myxococcota</taxon>
        <taxon>Polyangia</taxon>
        <taxon>Polyangiales</taxon>
        <taxon>Polyangiaceae</taxon>
        <taxon>Chondromyces</taxon>
    </lineage>
</organism>
<keyword evidence="3" id="KW-1185">Reference proteome</keyword>
<name>A0A017TER4_9BACT</name>
<dbReference type="Proteomes" id="UP000019678">
    <property type="component" value="Unassembled WGS sequence"/>
</dbReference>
<feature type="chain" id="PRO_5001500524" evidence="1">
    <location>
        <begin position="25"/>
        <end position="97"/>
    </location>
</feature>
<reference evidence="2 3" key="1">
    <citation type="submission" date="2013-05" db="EMBL/GenBank/DDBJ databases">
        <title>Genome assembly of Chondromyces apiculatus DSM 436.</title>
        <authorList>
            <person name="Sharma G."/>
            <person name="Khatri I."/>
            <person name="Kaur C."/>
            <person name="Mayilraj S."/>
            <person name="Subramanian S."/>
        </authorList>
    </citation>
    <scope>NUCLEOTIDE SEQUENCE [LARGE SCALE GENOMIC DNA]</scope>
    <source>
        <strain evidence="2 3">DSM 436</strain>
    </source>
</reference>
<feature type="signal peptide" evidence="1">
    <location>
        <begin position="1"/>
        <end position="24"/>
    </location>
</feature>
<comment type="caution">
    <text evidence="2">The sequence shown here is derived from an EMBL/GenBank/DDBJ whole genome shotgun (WGS) entry which is preliminary data.</text>
</comment>
<sequence length="97" mass="10012">MNPITMYLAAFCAALEALAPPADAKRAAEAQLVHVNLPIPTAAELRDGVEPGEIYCAVYRVFAGQRPSDAHRLAASAVQALGLEVPAFGPSPATVAA</sequence>
<dbReference type="AlphaFoldDB" id="A0A017TER4"/>
<protein>
    <submittedName>
        <fullName evidence="2">Uncharacterized protein</fullName>
    </submittedName>
</protein>
<evidence type="ECO:0000313" key="2">
    <source>
        <dbReference type="EMBL" id="EYF07051.1"/>
    </source>
</evidence>
<keyword evidence="1" id="KW-0732">Signal</keyword>
<gene>
    <name evidence="2" type="ORF">CAP_1310</name>
</gene>
<evidence type="ECO:0000256" key="1">
    <source>
        <dbReference type="SAM" id="SignalP"/>
    </source>
</evidence>
<dbReference type="RefSeq" id="WP_044238890.1">
    <property type="nucleotide sequence ID" value="NZ_ASRX01000013.1"/>
</dbReference>
<evidence type="ECO:0000313" key="3">
    <source>
        <dbReference type="Proteomes" id="UP000019678"/>
    </source>
</evidence>
<dbReference type="EMBL" id="ASRX01000013">
    <property type="protein sequence ID" value="EYF07051.1"/>
    <property type="molecule type" value="Genomic_DNA"/>
</dbReference>
<accession>A0A017TER4</accession>